<gene>
    <name evidence="2" type="ORF">TPAR_01814</name>
</gene>
<sequence>MATPDGPTASGRLELLDSSAAQSFARHVSARAGPSPRHMPALCCPSQPRIANMGINGAAAVCNLFPPLQCVRPSTAPAPGAPRPPRPIRRPAAPPRNPKADKRRKGDPRPERTPAHRSADSRARACTVDDVFTCMHARFECDKNSTRNTRIGASKPQPASLVGLVSPGLCHRPVVLAGPQAQTAPPALVRGPLMHRDIAGPPRTPPPRPPPKEIKSFPASRVQLFAGPGKGLRGANAFQQRCLFNVESLSSCTSTSTCYTGNWGRCALISTRHVVSSSPTPVPPLPAPSARVNEPSLHVPKL</sequence>
<keyword evidence="3" id="KW-1185">Reference proteome</keyword>
<reference evidence="2 3" key="1">
    <citation type="submission" date="2018-01" db="EMBL/GenBank/DDBJ databases">
        <title>Harnessing the power of phylogenomics to disentangle the directionality and signatures of interkingdom host jumping in the parasitic fungal genus Tolypocladium.</title>
        <authorList>
            <person name="Quandt C.A."/>
            <person name="Patterson W."/>
            <person name="Spatafora J.W."/>
        </authorList>
    </citation>
    <scope>NUCLEOTIDE SEQUENCE [LARGE SCALE GENOMIC DNA]</scope>
    <source>
        <strain evidence="2 3">NRBC 100945</strain>
    </source>
</reference>
<dbReference type="Proteomes" id="UP000237481">
    <property type="component" value="Unassembled WGS sequence"/>
</dbReference>
<feature type="region of interest" description="Disordered" evidence="1">
    <location>
        <begin position="75"/>
        <end position="123"/>
    </location>
</feature>
<dbReference type="EMBL" id="PKSG01000184">
    <property type="protein sequence ID" value="POR37979.1"/>
    <property type="molecule type" value="Genomic_DNA"/>
</dbReference>
<name>A0A2S4L6A7_9HYPO</name>
<dbReference type="AlphaFoldDB" id="A0A2S4L6A7"/>
<organism evidence="2 3">
    <name type="scientific">Tolypocladium paradoxum</name>
    <dbReference type="NCBI Taxonomy" id="94208"/>
    <lineage>
        <taxon>Eukaryota</taxon>
        <taxon>Fungi</taxon>
        <taxon>Dikarya</taxon>
        <taxon>Ascomycota</taxon>
        <taxon>Pezizomycotina</taxon>
        <taxon>Sordariomycetes</taxon>
        <taxon>Hypocreomycetidae</taxon>
        <taxon>Hypocreales</taxon>
        <taxon>Ophiocordycipitaceae</taxon>
        <taxon>Tolypocladium</taxon>
    </lineage>
</organism>
<proteinExistence type="predicted"/>
<protein>
    <submittedName>
        <fullName evidence="2">Uncharacterized protein</fullName>
    </submittedName>
</protein>
<comment type="caution">
    <text evidence="2">The sequence shown here is derived from an EMBL/GenBank/DDBJ whole genome shotgun (WGS) entry which is preliminary data.</text>
</comment>
<evidence type="ECO:0000313" key="3">
    <source>
        <dbReference type="Proteomes" id="UP000237481"/>
    </source>
</evidence>
<feature type="region of interest" description="Disordered" evidence="1">
    <location>
        <begin position="276"/>
        <end position="302"/>
    </location>
</feature>
<accession>A0A2S4L6A7</accession>
<evidence type="ECO:0000256" key="1">
    <source>
        <dbReference type="SAM" id="MobiDB-lite"/>
    </source>
</evidence>
<feature type="compositionally biased region" description="Basic and acidic residues" evidence="1">
    <location>
        <begin position="107"/>
        <end position="123"/>
    </location>
</feature>
<evidence type="ECO:0000313" key="2">
    <source>
        <dbReference type="EMBL" id="POR37979.1"/>
    </source>
</evidence>